<keyword evidence="6" id="KW-0326">Glycosidase</keyword>
<evidence type="ECO:0000256" key="7">
    <source>
        <dbReference type="SAM" id="Phobius"/>
    </source>
</evidence>
<feature type="domain" description="Glycoside hydrolase family 2 catalytic" evidence="9">
    <location>
        <begin position="324"/>
        <end position="621"/>
    </location>
</feature>
<reference evidence="12" key="1">
    <citation type="submission" date="2022-11" db="UniProtKB">
        <authorList>
            <consortium name="WormBaseParasite"/>
        </authorList>
    </citation>
    <scope>IDENTIFICATION</scope>
</reference>
<keyword evidence="7" id="KW-0812">Transmembrane</keyword>
<dbReference type="GO" id="GO:0019391">
    <property type="term" value="P:glucuronoside catabolic process"/>
    <property type="evidence" value="ECO:0007669"/>
    <property type="project" value="TreeGrafter"/>
</dbReference>
<accession>A0A915C8L8</accession>
<comment type="similarity">
    <text evidence="2">Belongs to the glycosyl hydrolase 2 family.</text>
</comment>
<protein>
    <recommendedName>
        <fullName evidence="4">Beta-glucuronidase</fullName>
        <ecNumber evidence="3">3.2.1.31</ecNumber>
    </recommendedName>
</protein>
<evidence type="ECO:0000313" key="12">
    <source>
        <dbReference type="WBParaSite" id="PgR097_g025_t01"/>
    </source>
</evidence>
<evidence type="ECO:0000256" key="2">
    <source>
        <dbReference type="ARBA" id="ARBA00007401"/>
    </source>
</evidence>
<dbReference type="GO" id="GO:0005975">
    <property type="term" value="P:carbohydrate metabolic process"/>
    <property type="evidence" value="ECO:0007669"/>
    <property type="project" value="InterPro"/>
</dbReference>
<evidence type="ECO:0000259" key="8">
    <source>
        <dbReference type="Pfam" id="PF00703"/>
    </source>
</evidence>
<dbReference type="FunFam" id="3.20.20.80:FF:000080">
    <property type="entry name" value="Beta-glucuronidase UidA"/>
    <property type="match status" value="1"/>
</dbReference>
<dbReference type="NCBIfam" id="NF007538">
    <property type="entry name" value="PRK10150.1"/>
    <property type="match status" value="1"/>
</dbReference>
<keyword evidence="11" id="KW-1185">Reference proteome</keyword>
<evidence type="ECO:0000313" key="11">
    <source>
        <dbReference type="Proteomes" id="UP000887569"/>
    </source>
</evidence>
<dbReference type="InterPro" id="IPR017853">
    <property type="entry name" value="GH"/>
</dbReference>
<sequence length="669" mass="77019">MLWHKEFVDCFEMILLRLSFLLVSTTAILFVQQNEHRFYEQLDGLWTFIMEEANSIGIGLLRKWHLYDLSKFYNATVMPVPSAYNDLGSDAQTRDHVGWVWYQRKYFSSARDAPYRHFLRFSSVHYHAVVFLNDKMIGSHEGGHLPFEIEITSNVLIGRENRITVAVNNTLSHSTIPPGEFVYLQRESGGMKQYPDGFFKQRPDFDFFNYAGILRPVYITKKPTSFIEDIIIEAEADGSLFYKVLINSDFANNNETVIVTARNEYGRVIFVNEGTHFVGRIETVRPWWPRGMGKPNLYQLEVHLLSGQIAVDTYRIQFGFRTVSFTNDEIFINGRPFYCHGFGMHEDFELHGRGYNAVVMTKDLNMLEWMNGNCYRTSHYPYSEERAAEADRRGLAVITEAPAVGLFEFDKSNELLHSQMIREMIERDRNHPSVIMWSLANEPQSSQKSARAYFSDLINVTKALDKTRPVTIVFSSAFFSDQAADLVDVICVNRYYGWYIDMGYLQVVNSSWIFEMKNWKKTFNKAIIVTEYGADSIPGLNQEPSRDFSEQYQNDLLNRTHAAFDILRADKTIAGEMIWNFADFMTAPDVTRAVGNHKGVLTRTRQAKMAAYTIKRRYEMLDAEELTPGTTPSVIPSDISDMIIPTKSTDSFKSDVTSDTDSFTLSSFI</sequence>
<evidence type="ECO:0000256" key="4">
    <source>
        <dbReference type="ARBA" id="ARBA00016205"/>
    </source>
</evidence>
<dbReference type="Pfam" id="PF00703">
    <property type="entry name" value="Glyco_hydro_2"/>
    <property type="match status" value="1"/>
</dbReference>
<dbReference type="GO" id="GO:0005615">
    <property type="term" value="C:extracellular space"/>
    <property type="evidence" value="ECO:0007669"/>
    <property type="project" value="TreeGrafter"/>
</dbReference>
<organism evidence="11 12">
    <name type="scientific">Parascaris univalens</name>
    <name type="common">Nematode worm</name>
    <dbReference type="NCBI Taxonomy" id="6257"/>
    <lineage>
        <taxon>Eukaryota</taxon>
        <taxon>Metazoa</taxon>
        <taxon>Ecdysozoa</taxon>
        <taxon>Nematoda</taxon>
        <taxon>Chromadorea</taxon>
        <taxon>Rhabditida</taxon>
        <taxon>Spirurina</taxon>
        <taxon>Ascaridomorpha</taxon>
        <taxon>Ascaridoidea</taxon>
        <taxon>Ascarididae</taxon>
        <taxon>Parascaris</taxon>
    </lineage>
</organism>
<name>A0A915C8L8_PARUN</name>
<keyword evidence="5" id="KW-0378">Hydrolase</keyword>
<dbReference type="Gene3D" id="2.60.40.10">
    <property type="entry name" value="Immunoglobulins"/>
    <property type="match status" value="1"/>
</dbReference>
<dbReference type="InterPro" id="IPR008979">
    <property type="entry name" value="Galactose-bd-like_sf"/>
</dbReference>
<dbReference type="InterPro" id="IPR023232">
    <property type="entry name" value="Glyco_hydro_2_AS"/>
</dbReference>
<evidence type="ECO:0000256" key="3">
    <source>
        <dbReference type="ARBA" id="ARBA00012761"/>
    </source>
</evidence>
<dbReference type="Gene3D" id="3.20.20.80">
    <property type="entry name" value="Glycosidases"/>
    <property type="match status" value="1"/>
</dbReference>
<dbReference type="PROSITE" id="PS00608">
    <property type="entry name" value="GLYCOSYL_HYDROL_F2_2"/>
    <property type="match status" value="1"/>
</dbReference>
<dbReference type="PANTHER" id="PTHR10066">
    <property type="entry name" value="BETA-GLUCURONIDASE"/>
    <property type="match status" value="1"/>
</dbReference>
<proteinExistence type="inferred from homology"/>
<feature type="domain" description="Glycoside hydrolase family 2 immunoglobulin-like beta-sandwich" evidence="8">
    <location>
        <begin position="266"/>
        <end position="321"/>
    </location>
</feature>
<evidence type="ECO:0000256" key="1">
    <source>
        <dbReference type="ARBA" id="ARBA00003025"/>
    </source>
</evidence>
<dbReference type="GO" id="GO:0030246">
    <property type="term" value="F:carbohydrate binding"/>
    <property type="evidence" value="ECO:0007669"/>
    <property type="project" value="TreeGrafter"/>
</dbReference>
<dbReference type="SUPFAM" id="SSF49303">
    <property type="entry name" value="beta-Galactosidase/glucuronidase domain"/>
    <property type="match status" value="1"/>
</dbReference>
<dbReference type="InterPro" id="IPR013783">
    <property type="entry name" value="Ig-like_fold"/>
</dbReference>
<evidence type="ECO:0000256" key="6">
    <source>
        <dbReference type="ARBA" id="ARBA00023295"/>
    </source>
</evidence>
<keyword evidence="7" id="KW-1133">Transmembrane helix</keyword>
<dbReference type="InterPro" id="IPR006104">
    <property type="entry name" value="Glyco_hydro_2_N"/>
</dbReference>
<dbReference type="EC" id="3.2.1.31" evidence="3"/>
<dbReference type="Pfam" id="PF02837">
    <property type="entry name" value="Glyco_hydro_2_N"/>
    <property type="match status" value="1"/>
</dbReference>
<dbReference type="PRINTS" id="PR00132">
    <property type="entry name" value="GLHYDRLASE2"/>
</dbReference>
<feature type="transmembrane region" description="Helical" evidence="7">
    <location>
        <begin position="12"/>
        <end position="31"/>
    </location>
</feature>
<dbReference type="Gene3D" id="2.60.120.260">
    <property type="entry name" value="Galactose-binding domain-like"/>
    <property type="match status" value="1"/>
</dbReference>
<dbReference type="PANTHER" id="PTHR10066:SF67">
    <property type="entry name" value="BETA-GLUCURONIDASE"/>
    <property type="match status" value="1"/>
</dbReference>
<evidence type="ECO:0000259" key="10">
    <source>
        <dbReference type="Pfam" id="PF02837"/>
    </source>
</evidence>
<dbReference type="GO" id="GO:0004566">
    <property type="term" value="F:beta-glucuronidase activity"/>
    <property type="evidence" value="ECO:0007669"/>
    <property type="project" value="UniProtKB-EC"/>
</dbReference>
<dbReference type="InterPro" id="IPR036156">
    <property type="entry name" value="Beta-gal/glucu_dom_sf"/>
</dbReference>
<evidence type="ECO:0000256" key="5">
    <source>
        <dbReference type="ARBA" id="ARBA00022801"/>
    </source>
</evidence>
<dbReference type="InterPro" id="IPR006103">
    <property type="entry name" value="Glyco_hydro_2_cat"/>
</dbReference>
<dbReference type="Proteomes" id="UP000887569">
    <property type="component" value="Unplaced"/>
</dbReference>
<dbReference type="InterPro" id="IPR006101">
    <property type="entry name" value="Glyco_hydro_2"/>
</dbReference>
<keyword evidence="7" id="KW-0472">Membrane</keyword>
<dbReference type="SUPFAM" id="SSF49785">
    <property type="entry name" value="Galactose-binding domain-like"/>
    <property type="match status" value="1"/>
</dbReference>
<dbReference type="FunFam" id="2.60.120.260:FF:000198">
    <property type="entry name" value="Beta-glucuronidase"/>
    <property type="match status" value="1"/>
</dbReference>
<dbReference type="InterPro" id="IPR006102">
    <property type="entry name" value="Ig-like_GH2"/>
</dbReference>
<dbReference type="WBParaSite" id="PgR097_g025_t01">
    <property type="protein sequence ID" value="PgR097_g025_t01"/>
    <property type="gene ID" value="PgR097_g025"/>
</dbReference>
<dbReference type="AlphaFoldDB" id="A0A915C8L8"/>
<dbReference type="Pfam" id="PF02836">
    <property type="entry name" value="Glyco_hydro_2_C"/>
    <property type="match status" value="1"/>
</dbReference>
<comment type="function">
    <text evidence="1">Plays an important role in the degradation of dermatan and keratan sulfates.</text>
</comment>
<evidence type="ECO:0000259" key="9">
    <source>
        <dbReference type="Pfam" id="PF02836"/>
    </source>
</evidence>
<dbReference type="SUPFAM" id="SSF51445">
    <property type="entry name" value="(Trans)glycosidases"/>
    <property type="match status" value="1"/>
</dbReference>
<feature type="domain" description="Glycosyl hydrolases family 2 sugar binding" evidence="10">
    <location>
        <begin position="40"/>
        <end position="223"/>
    </location>
</feature>